<dbReference type="Proteomes" id="UP000222788">
    <property type="component" value="Unassembled WGS sequence"/>
</dbReference>
<comment type="caution">
    <text evidence="2">The sequence shown here is derived from an EMBL/GenBank/DDBJ whole genome shotgun (WGS) entry which is preliminary data.</text>
</comment>
<dbReference type="EMBL" id="APWK03000165">
    <property type="protein sequence ID" value="PHH49846.1"/>
    <property type="molecule type" value="Genomic_DNA"/>
</dbReference>
<evidence type="ECO:0000313" key="2">
    <source>
        <dbReference type="EMBL" id="PHH49846.1"/>
    </source>
</evidence>
<accession>A0A2C5WVD3</accession>
<protein>
    <submittedName>
        <fullName evidence="2">Uncharacterized protein</fullName>
    </submittedName>
</protein>
<dbReference type="AlphaFoldDB" id="A0A2C5WVD3"/>
<dbReference type="STRING" id="1035309.A0A2C5WVD3"/>
<proteinExistence type="predicted"/>
<reference evidence="2 3" key="2">
    <citation type="journal article" date="2013" name="IMA Fungus">
        <title>IMA Genome-F 1: Ceratocystis fimbriata: Draft nuclear genome sequence for the plant pathogen, Ceratocystis fimbriata.</title>
        <authorList>
            <person name="Wilken P.M."/>
            <person name="Steenkamp E.T."/>
            <person name="Wingfield M.J."/>
            <person name="de Beer Z.W."/>
            <person name="Wingfield B.D."/>
        </authorList>
    </citation>
    <scope>NUCLEOTIDE SEQUENCE [LARGE SCALE GENOMIC DNA]</scope>
    <source>
        <strain evidence="2 3">CBS 114723</strain>
    </source>
</reference>
<organism evidence="2 3">
    <name type="scientific">Ceratocystis fimbriata CBS 114723</name>
    <dbReference type="NCBI Taxonomy" id="1035309"/>
    <lineage>
        <taxon>Eukaryota</taxon>
        <taxon>Fungi</taxon>
        <taxon>Dikarya</taxon>
        <taxon>Ascomycota</taxon>
        <taxon>Pezizomycotina</taxon>
        <taxon>Sordariomycetes</taxon>
        <taxon>Hypocreomycetidae</taxon>
        <taxon>Microascales</taxon>
        <taxon>Ceratocystidaceae</taxon>
        <taxon>Ceratocystis</taxon>
    </lineage>
</organism>
<keyword evidence="3" id="KW-1185">Reference proteome</keyword>
<evidence type="ECO:0000256" key="1">
    <source>
        <dbReference type="SAM" id="MobiDB-lite"/>
    </source>
</evidence>
<evidence type="ECO:0000313" key="3">
    <source>
        <dbReference type="Proteomes" id="UP000222788"/>
    </source>
</evidence>
<sequence>MQSLNQARYGDASLSWAESCTRLMTTPHKKTDECRVKSENVAAYSVRPSTYRDRDTPDELPPPAHAGLYPPPPNDEPSPAY</sequence>
<gene>
    <name evidence="2" type="ORF">CFIMG_007610RA00001</name>
</gene>
<feature type="region of interest" description="Disordered" evidence="1">
    <location>
        <begin position="45"/>
        <end position="81"/>
    </location>
</feature>
<name>A0A2C5WVD3_9PEZI</name>
<reference evidence="2 3" key="1">
    <citation type="journal article" date="2013" name="Fungal Biol.">
        <title>Analysis of microsatellite markers in the genome of the plant pathogen Ceratocystis fimbriata.</title>
        <authorList>
            <person name="Simpson M.C."/>
            <person name="Wilken P.M."/>
            <person name="Coetzee M.P."/>
            <person name="Wingfield M.J."/>
            <person name="Wingfield B.D."/>
        </authorList>
    </citation>
    <scope>NUCLEOTIDE SEQUENCE [LARGE SCALE GENOMIC DNA]</scope>
    <source>
        <strain evidence="2 3">CBS 114723</strain>
    </source>
</reference>
<feature type="compositionally biased region" description="Pro residues" evidence="1">
    <location>
        <begin position="59"/>
        <end position="81"/>
    </location>
</feature>